<feature type="compositionally biased region" description="Low complexity" evidence="1">
    <location>
        <begin position="102"/>
        <end position="124"/>
    </location>
</feature>
<evidence type="ECO:0000313" key="3">
    <source>
        <dbReference type="Proteomes" id="UP000242814"/>
    </source>
</evidence>
<dbReference type="Proteomes" id="UP000242814">
    <property type="component" value="Unassembled WGS sequence"/>
</dbReference>
<organism evidence="2 3">
    <name type="scientific">Paracoccidioides brasiliensis</name>
    <dbReference type="NCBI Taxonomy" id="121759"/>
    <lineage>
        <taxon>Eukaryota</taxon>
        <taxon>Fungi</taxon>
        <taxon>Dikarya</taxon>
        <taxon>Ascomycota</taxon>
        <taxon>Pezizomycotina</taxon>
        <taxon>Eurotiomycetes</taxon>
        <taxon>Eurotiomycetidae</taxon>
        <taxon>Onygenales</taxon>
        <taxon>Ajellomycetaceae</taxon>
        <taxon>Paracoccidioides</taxon>
    </lineage>
</organism>
<dbReference type="AlphaFoldDB" id="A0A1D2J9T3"/>
<feature type="region of interest" description="Disordered" evidence="1">
    <location>
        <begin position="1"/>
        <end position="179"/>
    </location>
</feature>
<reference evidence="2 3" key="1">
    <citation type="submission" date="2016-06" db="EMBL/GenBank/DDBJ databases">
        <authorList>
            <person name="Kjaerup R.B."/>
            <person name="Dalgaard T.S."/>
            <person name="Juul-Madsen H.R."/>
        </authorList>
    </citation>
    <scope>NUCLEOTIDE SEQUENCE [LARGE SCALE GENOMIC DNA]</scope>
    <source>
        <strain evidence="2 3">Pb300</strain>
    </source>
</reference>
<accession>A0A1D2J9T3</accession>
<evidence type="ECO:0000313" key="2">
    <source>
        <dbReference type="EMBL" id="ODH21990.1"/>
    </source>
</evidence>
<proteinExistence type="predicted"/>
<feature type="region of interest" description="Disordered" evidence="1">
    <location>
        <begin position="341"/>
        <end position="381"/>
    </location>
</feature>
<gene>
    <name evidence="2" type="ORF">ACO22_05587</name>
</gene>
<comment type="caution">
    <text evidence="2">The sequence shown here is derived from an EMBL/GenBank/DDBJ whole genome shotgun (WGS) entry which is preliminary data.</text>
</comment>
<feature type="region of interest" description="Disordered" evidence="1">
    <location>
        <begin position="238"/>
        <end position="300"/>
    </location>
</feature>
<dbReference type="VEuPathDB" id="FungiDB:PADG_03104"/>
<feature type="compositionally biased region" description="Polar residues" evidence="1">
    <location>
        <begin position="278"/>
        <end position="287"/>
    </location>
</feature>
<feature type="compositionally biased region" description="Basic and acidic residues" evidence="1">
    <location>
        <begin position="142"/>
        <end position="153"/>
    </location>
</feature>
<protein>
    <submittedName>
        <fullName evidence="2">Uncharacterized protein</fullName>
    </submittedName>
</protein>
<name>A0A1D2J9T3_PARBR</name>
<feature type="compositionally biased region" description="Polar residues" evidence="1">
    <location>
        <begin position="162"/>
        <end position="174"/>
    </location>
</feature>
<feature type="compositionally biased region" description="Polar residues" evidence="1">
    <location>
        <begin position="125"/>
        <end position="138"/>
    </location>
</feature>
<feature type="compositionally biased region" description="Polar residues" evidence="1">
    <location>
        <begin position="238"/>
        <end position="247"/>
    </location>
</feature>
<feature type="compositionally biased region" description="Low complexity" evidence="1">
    <location>
        <begin position="372"/>
        <end position="381"/>
    </location>
</feature>
<dbReference type="EMBL" id="LZYO01000255">
    <property type="protein sequence ID" value="ODH21990.1"/>
    <property type="molecule type" value="Genomic_DNA"/>
</dbReference>
<evidence type="ECO:0000256" key="1">
    <source>
        <dbReference type="SAM" id="MobiDB-lite"/>
    </source>
</evidence>
<feature type="compositionally biased region" description="Low complexity" evidence="1">
    <location>
        <begin position="18"/>
        <end position="68"/>
    </location>
</feature>
<dbReference type="VEuPathDB" id="FungiDB:PABG_00669"/>
<sequence length="381" mass="40103">MSSTPEPANKKRGRPKKVVVVVAPNKSSAGTTAAASTTANAAIQRSSPTYTNNPNPATTTTTTTTITPRKASTKAHPAPVSEINQTTPAPIREKSSVTKGCPTPLKSTKSPSTTSTSNPPSQLSIKFQTPSTQSNPHSATAEIREKQKWDRKQQVGAGAGPSTVQANGDISSRAKSARIENTIVGQGNQGGLRPQPETIPVKPFVDGAAAQGSNILNSLAASNNSKSAAAEDKFNRIAGSTGSTTNMAPPLRKFSASPSQQSSSPPPIKPPAKRASPLSAQRLSSQRLEPAQAQAESAKLRDIRQTKQYKTLARRWTSAMVALPILIYTSYELYERVFANKPPRSLPGTNHFPPVNENSRSPSPSPSPSPITPSSASTTET</sequence>